<evidence type="ECO:0000313" key="1">
    <source>
        <dbReference type="EMBL" id="KKL47037.1"/>
    </source>
</evidence>
<comment type="caution">
    <text evidence="1">The sequence shown here is derived from an EMBL/GenBank/DDBJ whole genome shotgun (WGS) entry which is preliminary data.</text>
</comment>
<protein>
    <submittedName>
        <fullName evidence="1">Uncharacterized protein</fullName>
    </submittedName>
</protein>
<dbReference type="EMBL" id="LAZR01033816">
    <property type="protein sequence ID" value="KKL47037.1"/>
    <property type="molecule type" value="Genomic_DNA"/>
</dbReference>
<organism evidence="1">
    <name type="scientific">marine sediment metagenome</name>
    <dbReference type="NCBI Taxonomy" id="412755"/>
    <lineage>
        <taxon>unclassified sequences</taxon>
        <taxon>metagenomes</taxon>
        <taxon>ecological metagenomes</taxon>
    </lineage>
</organism>
<name>A0A0F9F7H4_9ZZZZ</name>
<feature type="non-terminal residue" evidence="1">
    <location>
        <position position="77"/>
    </location>
</feature>
<dbReference type="AlphaFoldDB" id="A0A0F9F7H4"/>
<accession>A0A0F9F7H4</accession>
<proteinExistence type="predicted"/>
<sequence length="77" mass="8201">MSEIDMYIAETDIKIDTGEALGFFGPAGFGDPLSLGEFNGRTFATTPNGATEYEECDNCRRISSSEVVIGQTGDGIN</sequence>
<gene>
    <name evidence="1" type="ORF">LCGC14_2339590</name>
</gene>
<reference evidence="1" key="1">
    <citation type="journal article" date="2015" name="Nature">
        <title>Complex archaea that bridge the gap between prokaryotes and eukaryotes.</title>
        <authorList>
            <person name="Spang A."/>
            <person name="Saw J.H."/>
            <person name="Jorgensen S.L."/>
            <person name="Zaremba-Niedzwiedzka K."/>
            <person name="Martijn J."/>
            <person name="Lind A.E."/>
            <person name="van Eijk R."/>
            <person name="Schleper C."/>
            <person name="Guy L."/>
            <person name="Ettema T.J."/>
        </authorList>
    </citation>
    <scope>NUCLEOTIDE SEQUENCE</scope>
</reference>